<dbReference type="AlphaFoldDB" id="A0A377WCS4"/>
<sequence length="45" mass="4780">MSSGAGEVGAVCGAEESKSILQYLQYAVAKDIFATLRMLLEDGKK</sequence>
<protein>
    <submittedName>
        <fullName evidence="1">Uncharacterized protein</fullName>
    </submittedName>
</protein>
<gene>
    <name evidence="1" type="ORF">NCTC8849_00192</name>
</gene>
<accession>A0A377WCS4</accession>
<name>A0A377WCS4_KLEPN</name>
<evidence type="ECO:0000313" key="2">
    <source>
        <dbReference type="Proteomes" id="UP000254799"/>
    </source>
</evidence>
<dbReference type="Proteomes" id="UP000254799">
    <property type="component" value="Unassembled WGS sequence"/>
</dbReference>
<dbReference type="EMBL" id="UGLC01000002">
    <property type="protein sequence ID" value="STT51702.1"/>
    <property type="molecule type" value="Genomic_DNA"/>
</dbReference>
<organism evidence="1 2">
    <name type="scientific">Klebsiella pneumoniae</name>
    <dbReference type="NCBI Taxonomy" id="573"/>
    <lineage>
        <taxon>Bacteria</taxon>
        <taxon>Pseudomonadati</taxon>
        <taxon>Pseudomonadota</taxon>
        <taxon>Gammaproteobacteria</taxon>
        <taxon>Enterobacterales</taxon>
        <taxon>Enterobacteriaceae</taxon>
        <taxon>Klebsiella/Raoultella group</taxon>
        <taxon>Klebsiella</taxon>
        <taxon>Klebsiella pneumoniae complex</taxon>
    </lineage>
</organism>
<evidence type="ECO:0000313" key="1">
    <source>
        <dbReference type="EMBL" id="STT51702.1"/>
    </source>
</evidence>
<proteinExistence type="predicted"/>
<reference evidence="1 2" key="1">
    <citation type="submission" date="2018-06" db="EMBL/GenBank/DDBJ databases">
        <authorList>
            <consortium name="Pathogen Informatics"/>
            <person name="Doyle S."/>
        </authorList>
    </citation>
    <scope>NUCLEOTIDE SEQUENCE [LARGE SCALE GENOMIC DNA]</scope>
    <source>
        <strain evidence="1 2">NCTC8849</strain>
    </source>
</reference>